<evidence type="ECO:0000313" key="2">
    <source>
        <dbReference type="EMBL" id="GAA3515833.1"/>
    </source>
</evidence>
<reference evidence="3" key="1">
    <citation type="journal article" date="2019" name="Int. J. Syst. Evol. Microbiol.">
        <title>The Global Catalogue of Microorganisms (GCM) 10K type strain sequencing project: providing services to taxonomists for standard genome sequencing and annotation.</title>
        <authorList>
            <consortium name="The Broad Institute Genomics Platform"/>
            <consortium name="The Broad Institute Genome Sequencing Center for Infectious Disease"/>
            <person name="Wu L."/>
            <person name="Ma J."/>
        </authorList>
    </citation>
    <scope>NUCLEOTIDE SEQUENCE [LARGE SCALE GENOMIC DNA]</scope>
    <source>
        <strain evidence="3">JCM 17106</strain>
    </source>
</reference>
<dbReference type="PROSITE" id="PS50213">
    <property type="entry name" value="FAS1"/>
    <property type="match status" value="1"/>
</dbReference>
<dbReference type="PANTHER" id="PTHR10900">
    <property type="entry name" value="PERIOSTIN-RELATED"/>
    <property type="match status" value="1"/>
</dbReference>
<dbReference type="SMART" id="SM00554">
    <property type="entry name" value="FAS1"/>
    <property type="match status" value="1"/>
</dbReference>
<protein>
    <recommendedName>
        <fullName evidence="1">FAS1 domain-containing protein</fullName>
    </recommendedName>
</protein>
<dbReference type="Proteomes" id="UP001500459">
    <property type="component" value="Unassembled WGS sequence"/>
</dbReference>
<evidence type="ECO:0000259" key="1">
    <source>
        <dbReference type="PROSITE" id="PS50213"/>
    </source>
</evidence>
<keyword evidence="3" id="KW-1185">Reference proteome</keyword>
<dbReference type="Gene3D" id="2.30.180.10">
    <property type="entry name" value="FAS1 domain"/>
    <property type="match status" value="1"/>
</dbReference>
<dbReference type="InterPro" id="IPR036378">
    <property type="entry name" value="FAS1_dom_sf"/>
</dbReference>
<dbReference type="EMBL" id="BAABCW010000015">
    <property type="protein sequence ID" value="GAA3515833.1"/>
    <property type="molecule type" value="Genomic_DNA"/>
</dbReference>
<organism evidence="2 3">
    <name type="scientific">Aquimarina addita</name>
    <dbReference type="NCBI Taxonomy" id="870485"/>
    <lineage>
        <taxon>Bacteria</taxon>
        <taxon>Pseudomonadati</taxon>
        <taxon>Bacteroidota</taxon>
        <taxon>Flavobacteriia</taxon>
        <taxon>Flavobacteriales</taxon>
        <taxon>Flavobacteriaceae</taxon>
        <taxon>Aquimarina</taxon>
    </lineage>
</organism>
<gene>
    <name evidence="2" type="ORF">GCM10022393_32280</name>
</gene>
<dbReference type="InterPro" id="IPR000782">
    <property type="entry name" value="FAS1_domain"/>
</dbReference>
<proteinExistence type="predicted"/>
<dbReference type="PROSITE" id="PS51257">
    <property type="entry name" value="PROKAR_LIPOPROTEIN"/>
    <property type="match status" value="1"/>
</dbReference>
<evidence type="ECO:0000313" key="3">
    <source>
        <dbReference type="Proteomes" id="UP001500459"/>
    </source>
</evidence>
<dbReference type="SUPFAM" id="SSF82153">
    <property type="entry name" value="FAS1 domain"/>
    <property type="match status" value="1"/>
</dbReference>
<dbReference type="InterPro" id="IPR050904">
    <property type="entry name" value="Adhesion/Biosynth-related"/>
</dbReference>
<dbReference type="RefSeq" id="WP_344929199.1">
    <property type="nucleotide sequence ID" value="NZ_BAABCW010000015.1"/>
</dbReference>
<feature type="domain" description="FAS1" evidence="1">
    <location>
        <begin position="56"/>
        <end position="200"/>
    </location>
</feature>
<sequence>MKNTIFMMLAIIGLTTTVACGSNGKKEKAKTEVETEEISQVAPDIKEEVVSQEKELGTIVGVAAGNENFTTLVAAVKAAGLVETLNGTGPFTVFAPVNAAFEKLPEGTVDGLLKPESKEQLTGILTYHVVSGKFVAADVVKAISDNNGSFVIPTVQGSSITASLDGENVILTDAKGGTSKIIMTDVAASNGVIHAIDTVVMP</sequence>
<dbReference type="PANTHER" id="PTHR10900:SF77">
    <property type="entry name" value="FI19380P1"/>
    <property type="match status" value="1"/>
</dbReference>
<comment type="caution">
    <text evidence="2">The sequence shown here is derived from an EMBL/GenBank/DDBJ whole genome shotgun (WGS) entry which is preliminary data.</text>
</comment>
<accession>A0ABP6UPJ4</accession>
<dbReference type="Pfam" id="PF02469">
    <property type="entry name" value="Fasciclin"/>
    <property type="match status" value="1"/>
</dbReference>
<name>A0ABP6UPJ4_9FLAO</name>